<accession>A0A383CXB6</accession>
<keyword evidence="1" id="KW-0472">Membrane</keyword>
<proteinExistence type="predicted"/>
<feature type="transmembrane region" description="Helical" evidence="1">
    <location>
        <begin position="12"/>
        <end position="32"/>
    </location>
</feature>
<protein>
    <submittedName>
        <fullName evidence="2">Uncharacterized protein</fullName>
    </submittedName>
</protein>
<dbReference type="AlphaFoldDB" id="A0A383CXB6"/>
<name>A0A383CXB6_9ZZZZ</name>
<reference evidence="2" key="1">
    <citation type="submission" date="2018-05" db="EMBL/GenBank/DDBJ databases">
        <authorList>
            <person name="Lanie J.A."/>
            <person name="Ng W.-L."/>
            <person name="Kazmierczak K.M."/>
            <person name="Andrzejewski T.M."/>
            <person name="Davidsen T.M."/>
            <person name="Wayne K.J."/>
            <person name="Tettelin H."/>
            <person name="Glass J.I."/>
            <person name="Rusch D."/>
            <person name="Podicherti R."/>
            <person name="Tsui H.-C.T."/>
            <person name="Winkler M.E."/>
        </authorList>
    </citation>
    <scope>NUCLEOTIDE SEQUENCE</scope>
</reference>
<gene>
    <name evidence="2" type="ORF">METZ01_LOCUS489409</name>
</gene>
<dbReference type="EMBL" id="UINC01212293">
    <property type="protein sequence ID" value="SVE36555.1"/>
    <property type="molecule type" value="Genomic_DNA"/>
</dbReference>
<evidence type="ECO:0000256" key="1">
    <source>
        <dbReference type="SAM" id="Phobius"/>
    </source>
</evidence>
<evidence type="ECO:0000313" key="2">
    <source>
        <dbReference type="EMBL" id="SVE36555.1"/>
    </source>
</evidence>
<keyword evidence="1" id="KW-1133">Transmembrane helix</keyword>
<sequence>MSGVCDARSKRYFMVTGIIRGTVSSITMVPVFDLRFSRLQPTLSHQLSFVVPKPRVPFGRNFFMNSSFEI</sequence>
<organism evidence="2">
    <name type="scientific">marine metagenome</name>
    <dbReference type="NCBI Taxonomy" id="408172"/>
    <lineage>
        <taxon>unclassified sequences</taxon>
        <taxon>metagenomes</taxon>
        <taxon>ecological metagenomes</taxon>
    </lineage>
</organism>
<keyword evidence="1" id="KW-0812">Transmembrane</keyword>